<evidence type="ECO:0000256" key="8">
    <source>
        <dbReference type="ARBA" id="ARBA00025699"/>
    </source>
</evidence>
<evidence type="ECO:0000256" key="2">
    <source>
        <dbReference type="ARBA" id="ARBA00005528"/>
    </source>
</evidence>
<dbReference type="InterPro" id="IPR015947">
    <property type="entry name" value="PUA-like_sf"/>
</dbReference>
<dbReference type="EMBL" id="PFCO01000003">
    <property type="protein sequence ID" value="PIR69711.1"/>
    <property type="molecule type" value="Genomic_DNA"/>
</dbReference>
<evidence type="ECO:0000259" key="11">
    <source>
        <dbReference type="Pfam" id="PF04452"/>
    </source>
</evidence>
<comment type="subcellular location">
    <subcellularLocation>
        <location evidence="1 10">Cytoplasm</location>
    </subcellularLocation>
</comment>
<evidence type="ECO:0000313" key="14">
    <source>
        <dbReference type="Proteomes" id="UP000231503"/>
    </source>
</evidence>
<evidence type="ECO:0000256" key="5">
    <source>
        <dbReference type="ARBA" id="ARBA00022603"/>
    </source>
</evidence>
<keyword evidence="6 10" id="KW-0808">Transferase</keyword>
<keyword evidence="4 10" id="KW-0698">rRNA processing</keyword>
<dbReference type="CDD" id="cd18084">
    <property type="entry name" value="RsmE-like"/>
    <property type="match status" value="1"/>
</dbReference>
<feature type="domain" description="Ribosomal RNA small subunit methyltransferase E methyltransferase" evidence="11">
    <location>
        <begin position="107"/>
        <end position="260"/>
    </location>
</feature>
<dbReference type="SUPFAM" id="SSF75217">
    <property type="entry name" value="alpha/beta knot"/>
    <property type="match status" value="1"/>
</dbReference>
<dbReference type="EC" id="2.1.1.193" evidence="10"/>
<dbReference type="InterPro" id="IPR046887">
    <property type="entry name" value="RsmE_PUA-like"/>
</dbReference>
<dbReference type="InterPro" id="IPR029026">
    <property type="entry name" value="tRNA_m1G_MTases_N"/>
</dbReference>
<evidence type="ECO:0000256" key="4">
    <source>
        <dbReference type="ARBA" id="ARBA00022552"/>
    </source>
</evidence>
<dbReference type="NCBIfam" id="TIGR00046">
    <property type="entry name" value="RsmE family RNA methyltransferase"/>
    <property type="match status" value="1"/>
</dbReference>
<dbReference type="GO" id="GO:0070042">
    <property type="term" value="F:rRNA (uridine-N3-)-methyltransferase activity"/>
    <property type="evidence" value="ECO:0007669"/>
    <property type="project" value="TreeGrafter"/>
</dbReference>
<dbReference type="AlphaFoldDB" id="A0A2H0TDT8"/>
<comment type="catalytic activity">
    <reaction evidence="9 10">
        <text>uridine(1498) in 16S rRNA + S-adenosyl-L-methionine = N(3)-methyluridine(1498) in 16S rRNA + S-adenosyl-L-homocysteine + H(+)</text>
        <dbReference type="Rhea" id="RHEA:42920"/>
        <dbReference type="Rhea" id="RHEA-COMP:10283"/>
        <dbReference type="Rhea" id="RHEA-COMP:10284"/>
        <dbReference type="ChEBI" id="CHEBI:15378"/>
        <dbReference type="ChEBI" id="CHEBI:57856"/>
        <dbReference type="ChEBI" id="CHEBI:59789"/>
        <dbReference type="ChEBI" id="CHEBI:65315"/>
        <dbReference type="ChEBI" id="CHEBI:74502"/>
        <dbReference type="EC" id="2.1.1.193"/>
    </reaction>
</comment>
<gene>
    <name evidence="13" type="ORF">COU47_01340</name>
</gene>
<evidence type="ECO:0000256" key="7">
    <source>
        <dbReference type="ARBA" id="ARBA00022691"/>
    </source>
</evidence>
<dbReference type="Pfam" id="PF20260">
    <property type="entry name" value="PUA_4"/>
    <property type="match status" value="1"/>
</dbReference>
<feature type="domain" description="Ribosomal RNA small subunit methyltransferase E PUA-like" evidence="12">
    <location>
        <begin position="61"/>
        <end position="98"/>
    </location>
</feature>
<comment type="caution">
    <text evidence="13">The sequence shown here is derived from an EMBL/GenBank/DDBJ whole genome shotgun (WGS) entry which is preliminary data.</text>
</comment>
<dbReference type="PIRSF" id="PIRSF015601">
    <property type="entry name" value="MTase_slr0722"/>
    <property type="match status" value="1"/>
</dbReference>
<dbReference type="InterPro" id="IPR006700">
    <property type="entry name" value="RsmE"/>
</dbReference>
<comment type="function">
    <text evidence="8 10">Specifically methylates the N3 position of the uracil ring of uridine 1498 (m3U1498) in 16S rRNA. Acts on the fully assembled 30S ribosomal subunit.</text>
</comment>
<evidence type="ECO:0000256" key="6">
    <source>
        <dbReference type="ARBA" id="ARBA00022679"/>
    </source>
</evidence>
<dbReference type="InterPro" id="IPR046886">
    <property type="entry name" value="RsmE_MTase_dom"/>
</dbReference>
<evidence type="ECO:0000313" key="13">
    <source>
        <dbReference type="EMBL" id="PIR69711.1"/>
    </source>
</evidence>
<evidence type="ECO:0000259" key="12">
    <source>
        <dbReference type="Pfam" id="PF20260"/>
    </source>
</evidence>
<dbReference type="GO" id="GO:0005737">
    <property type="term" value="C:cytoplasm"/>
    <property type="evidence" value="ECO:0007669"/>
    <property type="project" value="UniProtKB-SubCell"/>
</dbReference>
<dbReference type="Pfam" id="PF04452">
    <property type="entry name" value="Methyltrans_RNA"/>
    <property type="match status" value="1"/>
</dbReference>
<evidence type="ECO:0000256" key="9">
    <source>
        <dbReference type="ARBA" id="ARBA00047944"/>
    </source>
</evidence>
<reference evidence="14" key="1">
    <citation type="submission" date="2017-09" db="EMBL/GenBank/DDBJ databases">
        <title>Depth-based differentiation of microbial function through sediment-hosted aquifers and enrichment of novel symbionts in the deep terrestrial subsurface.</title>
        <authorList>
            <person name="Probst A.J."/>
            <person name="Ladd B."/>
            <person name="Jarett J.K."/>
            <person name="Geller-Mcgrath D.E."/>
            <person name="Sieber C.M.K."/>
            <person name="Emerson J.B."/>
            <person name="Anantharaman K."/>
            <person name="Thomas B.C."/>
            <person name="Malmstrom R."/>
            <person name="Stieglmeier M."/>
            <person name="Klingl A."/>
            <person name="Woyke T."/>
            <person name="Ryan C.M."/>
            <person name="Banfield J.F."/>
        </authorList>
    </citation>
    <scope>NUCLEOTIDE SEQUENCE [LARGE SCALE GENOMIC DNA]</scope>
</reference>
<dbReference type="Proteomes" id="UP000231503">
    <property type="component" value="Unassembled WGS sequence"/>
</dbReference>
<dbReference type="InterPro" id="IPR029028">
    <property type="entry name" value="Alpha/beta_knot_MTases"/>
</dbReference>
<keyword evidence="3 10" id="KW-0963">Cytoplasm</keyword>
<name>A0A2H0TDT8_9BACT</name>
<comment type="similarity">
    <text evidence="2 10">Belongs to the RNA methyltransferase RsmE family.</text>
</comment>
<organism evidence="13 14">
    <name type="scientific">Candidatus Niyogibacteria bacterium CG10_big_fil_rev_8_21_14_0_10_46_36</name>
    <dbReference type="NCBI Taxonomy" id="1974726"/>
    <lineage>
        <taxon>Bacteria</taxon>
        <taxon>Candidatus Niyogiibacteriota</taxon>
    </lineage>
</organism>
<dbReference type="Gene3D" id="3.40.1280.10">
    <property type="match status" value="1"/>
</dbReference>
<evidence type="ECO:0000256" key="10">
    <source>
        <dbReference type="PIRNR" id="PIRNR015601"/>
    </source>
</evidence>
<dbReference type="PANTHER" id="PTHR30027:SF3">
    <property type="entry name" value="16S RRNA (URACIL(1498)-N(3))-METHYLTRANSFERASE"/>
    <property type="match status" value="1"/>
</dbReference>
<keyword evidence="7 10" id="KW-0949">S-adenosyl-L-methionine</keyword>
<accession>A0A2H0TDT8</accession>
<evidence type="ECO:0000256" key="3">
    <source>
        <dbReference type="ARBA" id="ARBA00022490"/>
    </source>
</evidence>
<evidence type="ECO:0000256" key="1">
    <source>
        <dbReference type="ARBA" id="ARBA00004496"/>
    </source>
</evidence>
<keyword evidence="5 10" id="KW-0489">Methyltransferase</keyword>
<sequence>MQTENYPGKEQCCRKYKNQNGLAKAVFLLENRVMHRFFVNQKLEKDQHVECSRELAHQLSSVLRMKEGDDIILFDGSGYDCAAKIEDISRRGCVVRVLQCVIPNREPKRKLVLFQSLIKKDKFEWVLEKGVEVGVSEFVPILTERSVKRSYNQERAEKIIKEAAEQSGRAVIPKLRPLMLFHEAVSYASKKGLQSFFPTVDAASAERVVSYPSKPFVALFVGPEGGWNRQEIEVAQKAGHLVISLGKLTLKSETAAIVASYQLLH</sequence>
<dbReference type="SUPFAM" id="SSF88697">
    <property type="entry name" value="PUA domain-like"/>
    <property type="match status" value="1"/>
</dbReference>
<proteinExistence type="inferred from homology"/>
<dbReference type="PANTHER" id="PTHR30027">
    <property type="entry name" value="RIBOSOMAL RNA SMALL SUBUNIT METHYLTRANSFERASE E"/>
    <property type="match status" value="1"/>
</dbReference>
<protein>
    <recommendedName>
        <fullName evidence="10">Ribosomal RNA small subunit methyltransferase E</fullName>
        <ecNumber evidence="10">2.1.1.193</ecNumber>
    </recommendedName>
</protein>
<dbReference type="GO" id="GO:0070475">
    <property type="term" value="P:rRNA base methylation"/>
    <property type="evidence" value="ECO:0007669"/>
    <property type="project" value="TreeGrafter"/>
</dbReference>